<feature type="domain" description="XPG N-terminal" evidence="1">
    <location>
        <begin position="1"/>
        <end position="99"/>
    </location>
</feature>
<reference evidence="2 3" key="1">
    <citation type="journal article" date="2018" name="Front. Microbiol.">
        <title>Genome-Wide Analysis of Corynespora cassiicola Leaf Fall Disease Putative Effectors.</title>
        <authorList>
            <person name="Lopez D."/>
            <person name="Ribeiro S."/>
            <person name="Label P."/>
            <person name="Fumanal B."/>
            <person name="Venisse J.S."/>
            <person name="Kohler A."/>
            <person name="de Oliveira R.R."/>
            <person name="Labutti K."/>
            <person name="Lipzen A."/>
            <person name="Lail K."/>
            <person name="Bauer D."/>
            <person name="Ohm R.A."/>
            <person name="Barry K.W."/>
            <person name="Spatafora J."/>
            <person name="Grigoriev I.V."/>
            <person name="Martin F.M."/>
            <person name="Pujade-Renaud V."/>
        </authorList>
    </citation>
    <scope>NUCLEOTIDE SEQUENCE [LARGE SCALE GENOMIC DNA]</scope>
    <source>
        <strain evidence="2 3">Philippines</strain>
    </source>
</reference>
<dbReference type="AlphaFoldDB" id="A0A2T2NKS3"/>
<name>A0A2T2NKS3_CORCC</name>
<dbReference type="STRING" id="1448308.A0A2T2NKS3"/>
<dbReference type="OrthoDB" id="17262at2759"/>
<dbReference type="EMBL" id="KZ678136">
    <property type="protein sequence ID" value="PSN65990.1"/>
    <property type="molecule type" value="Genomic_DNA"/>
</dbReference>
<dbReference type="SUPFAM" id="SSF88723">
    <property type="entry name" value="PIN domain-like"/>
    <property type="match status" value="1"/>
</dbReference>
<evidence type="ECO:0000313" key="2">
    <source>
        <dbReference type="EMBL" id="PSN65990.1"/>
    </source>
</evidence>
<dbReference type="GO" id="GO:0004518">
    <property type="term" value="F:nuclease activity"/>
    <property type="evidence" value="ECO:0007669"/>
    <property type="project" value="InterPro"/>
</dbReference>
<accession>A0A2T2NKS3</accession>
<dbReference type="Gene3D" id="3.40.50.1010">
    <property type="entry name" value="5'-nuclease"/>
    <property type="match status" value="1"/>
</dbReference>
<proteinExistence type="predicted"/>
<protein>
    <recommendedName>
        <fullName evidence="1">XPG N-terminal domain-containing protein</fullName>
    </recommendedName>
</protein>
<keyword evidence="3" id="KW-1185">Reference proteome</keyword>
<gene>
    <name evidence="2" type="ORF">BS50DRAFT_403090</name>
</gene>
<evidence type="ECO:0000259" key="1">
    <source>
        <dbReference type="Pfam" id="PF00752"/>
    </source>
</evidence>
<sequence>MGIRDFENWNTTLSETSNLEEFKGLRVGIDAADYLNSRILNHPRAKEPLVPALGGLPLGLREHLEADLKKFAHYHIEPFFVFTGLDISKQDDPFVHRQEGADVNRTAWALYDAHQAEQSVAKFGESSEPLLGLHENKR</sequence>
<dbReference type="Pfam" id="PF00752">
    <property type="entry name" value="XPG_N"/>
    <property type="match status" value="1"/>
</dbReference>
<evidence type="ECO:0000313" key="3">
    <source>
        <dbReference type="Proteomes" id="UP000240883"/>
    </source>
</evidence>
<dbReference type="Proteomes" id="UP000240883">
    <property type="component" value="Unassembled WGS sequence"/>
</dbReference>
<organism evidence="2 3">
    <name type="scientific">Corynespora cassiicola Philippines</name>
    <dbReference type="NCBI Taxonomy" id="1448308"/>
    <lineage>
        <taxon>Eukaryota</taxon>
        <taxon>Fungi</taxon>
        <taxon>Dikarya</taxon>
        <taxon>Ascomycota</taxon>
        <taxon>Pezizomycotina</taxon>
        <taxon>Dothideomycetes</taxon>
        <taxon>Pleosporomycetidae</taxon>
        <taxon>Pleosporales</taxon>
        <taxon>Corynesporascaceae</taxon>
        <taxon>Corynespora</taxon>
    </lineage>
</organism>
<dbReference type="InterPro" id="IPR006085">
    <property type="entry name" value="XPG_DNA_repair_N"/>
</dbReference>
<dbReference type="InterPro" id="IPR029060">
    <property type="entry name" value="PIN-like_dom_sf"/>
</dbReference>